<dbReference type="GO" id="GO:0005524">
    <property type="term" value="F:ATP binding"/>
    <property type="evidence" value="ECO:0007669"/>
    <property type="project" value="UniProtKB-KW"/>
</dbReference>
<keyword evidence="9" id="KW-0472">Membrane</keyword>
<dbReference type="CDD" id="cd00075">
    <property type="entry name" value="HATPase"/>
    <property type="match status" value="1"/>
</dbReference>
<dbReference type="RefSeq" id="WP_230499054.1">
    <property type="nucleotide sequence ID" value="NZ_CAKJTG010000047.1"/>
</dbReference>
<dbReference type="InterPro" id="IPR036890">
    <property type="entry name" value="HATPase_C_sf"/>
</dbReference>
<keyword evidence="6 11" id="KW-0418">Kinase</keyword>
<dbReference type="AlphaFoldDB" id="A0A9C7GEE0"/>
<dbReference type="EC" id="2.7.13.3" evidence="2"/>
<dbReference type="InterPro" id="IPR003594">
    <property type="entry name" value="HATPase_dom"/>
</dbReference>
<dbReference type="Proteomes" id="UP000789845">
    <property type="component" value="Unassembled WGS sequence"/>
</dbReference>
<evidence type="ECO:0000256" key="7">
    <source>
        <dbReference type="ARBA" id="ARBA00022840"/>
    </source>
</evidence>
<evidence type="ECO:0000313" key="11">
    <source>
        <dbReference type="EMBL" id="CAG9610690.1"/>
    </source>
</evidence>
<evidence type="ECO:0000256" key="3">
    <source>
        <dbReference type="ARBA" id="ARBA00022553"/>
    </source>
</evidence>
<accession>A0A9C7GEE0</accession>
<dbReference type="PROSITE" id="PS50109">
    <property type="entry name" value="HIS_KIN"/>
    <property type="match status" value="1"/>
</dbReference>
<feature type="transmembrane region" description="Helical" evidence="9">
    <location>
        <begin position="160"/>
        <end position="184"/>
    </location>
</feature>
<comment type="caution">
    <text evidence="11">The sequence shown here is derived from an EMBL/GenBank/DDBJ whole genome shotgun (WGS) entry which is preliminary data.</text>
</comment>
<reference evidence="11" key="1">
    <citation type="submission" date="2021-10" db="EMBL/GenBank/DDBJ databases">
        <authorList>
            <person name="Criscuolo A."/>
        </authorList>
    </citation>
    <scope>NUCLEOTIDE SEQUENCE</scope>
    <source>
        <strain evidence="11">CIP111885</strain>
    </source>
</reference>
<evidence type="ECO:0000256" key="4">
    <source>
        <dbReference type="ARBA" id="ARBA00022679"/>
    </source>
</evidence>
<proteinExistence type="predicted"/>
<keyword evidence="7" id="KW-0067">ATP-binding</keyword>
<evidence type="ECO:0000313" key="12">
    <source>
        <dbReference type="Proteomes" id="UP000789845"/>
    </source>
</evidence>
<keyword evidence="4 11" id="KW-0808">Transferase</keyword>
<dbReference type="EMBL" id="CAKJTG010000047">
    <property type="protein sequence ID" value="CAG9610690.1"/>
    <property type="molecule type" value="Genomic_DNA"/>
</dbReference>
<feature type="transmembrane region" description="Helical" evidence="9">
    <location>
        <begin position="103"/>
        <end position="120"/>
    </location>
</feature>
<feature type="domain" description="Histidine kinase" evidence="10">
    <location>
        <begin position="209"/>
        <end position="414"/>
    </location>
</feature>
<dbReference type="Pfam" id="PF00512">
    <property type="entry name" value="HisKA"/>
    <property type="match status" value="1"/>
</dbReference>
<evidence type="ECO:0000259" key="10">
    <source>
        <dbReference type="PROSITE" id="PS50109"/>
    </source>
</evidence>
<feature type="transmembrane region" description="Helical" evidence="9">
    <location>
        <begin position="37"/>
        <end position="57"/>
    </location>
</feature>
<dbReference type="CDD" id="cd00082">
    <property type="entry name" value="HisKA"/>
    <property type="match status" value="1"/>
</dbReference>
<protein>
    <recommendedName>
        <fullName evidence="2">histidine kinase</fullName>
        <ecNumber evidence="2">2.7.13.3</ecNumber>
    </recommendedName>
</protein>
<name>A0A9C7GEE0_9BACI</name>
<comment type="catalytic activity">
    <reaction evidence="1">
        <text>ATP + protein L-histidine = ADP + protein N-phospho-L-histidine.</text>
        <dbReference type="EC" id="2.7.13.3"/>
    </reaction>
</comment>
<evidence type="ECO:0000256" key="9">
    <source>
        <dbReference type="SAM" id="Phobius"/>
    </source>
</evidence>
<dbReference type="Pfam" id="PF02518">
    <property type="entry name" value="HATPase_c"/>
    <property type="match status" value="1"/>
</dbReference>
<dbReference type="Gene3D" id="1.10.287.130">
    <property type="match status" value="1"/>
</dbReference>
<dbReference type="Gene3D" id="3.30.565.10">
    <property type="entry name" value="Histidine kinase-like ATPase, C-terminal domain"/>
    <property type="match status" value="1"/>
</dbReference>
<keyword evidence="5" id="KW-0547">Nucleotide-binding</keyword>
<dbReference type="SUPFAM" id="SSF55874">
    <property type="entry name" value="ATPase domain of HSP90 chaperone/DNA topoisomerase II/histidine kinase"/>
    <property type="match status" value="1"/>
</dbReference>
<dbReference type="InterPro" id="IPR005467">
    <property type="entry name" value="His_kinase_dom"/>
</dbReference>
<keyword evidence="9" id="KW-0812">Transmembrane</keyword>
<feature type="transmembrane region" description="Helical" evidence="9">
    <location>
        <begin position="132"/>
        <end position="154"/>
    </location>
</feature>
<evidence type="ECO:0000256" key="8">
    <source>
        <dbReference type="ARBA" id="ARBA00023012"/>
    </source>
</evidence>
<dbReference type="SMART" id="SM00387">
    <property type="entry name" value="HATPase_c"/>
    <property type="match status" value="1"/>
</dbReference>
<keyword evidence="8" id="KW-0902">Two-component regulatory system</keyword>
<dbReference type="PANTHER" id="PTHR43065:SF46">
    <property type="entry name" value="C4-DICARBOXYLATE TRANSPORT SENSOR PROTEIN DCTB"/>
    <property type="match status" value="1"/>
</dbReference>
<keyword evidence="12" id="KW-1185">Reference proteome</keyword>
<evidence type="ECO:0000256" key="6">
    <source>
        <dbReference type="ARBA" id="ARBA00022777"/>
    </source>
</evidence>
<sequence length="425" mass="47930">MVNVTINLLINLLAILLGIIIHQIWRESSPNSRYPHKLSILITSIIVMTICMSFSFYEVVGIHYDLRRIPFWFGILYGGPLTGLFLTFLGIVIRLIQGGTGEFISISILILLFILAVYLSPLYFRISSKQKLLLGVAVNIVFSFIFLVANSYFQEGLFHLGMWIGYILFNAFGIILVSCMFELIHRNYLLRRKIIQSEKIEVLSQLAAAVNHEIKNPLTTSRGVLQLLRDDPDLLQEKKEYFLQLALDEIDMVDKVVTNYLTFAKPYTEKRDTFELKCAISSSIDLLIPVTSSNNTLIKAENIPSCTIPGNLEQFIHAIVNIFNNSIEAKSTLIEIHCEVTDTNCKILIIDDGKGMEDEQLKNIGMPFYSNSSHGTGLGMMVVYRIIENLGGNIEVTSTKYMGTKVSFTLPKINGKLINPSLIEK</sequence>
<evidence type="ECO:0000256" key="1">
    <source>
        <dbReference type="ARBA" id="ARBA00000085"/>
    </source>
</evidence>
<gene>
    <name evidence="11" type="primary">rcsC_4</name>
    <name evidence="11" type="ORF">NEOCIP111885_04466</name>
</gene>
<dbReference type="PANTHER" id="PTHR43065">
    <property type="entry name" value="SENSOR HISTIDINE KINASE"/>
    <property type="match status" value="1"/>
</dbReference>
<dbReference type="InterPro" id="IPR003661">
    <property type="entry name" value="HisK_dim/P_dom"/>
</dbReference>
<dbReference type="InterPro" id="IPR004358">
    <property type="entry name" value="Sig_transdc_His_kin-like_C"/>
</dbReference>
<dbReference type="SMART" id="SM00388">
    <property type="entry name" value="HisKA"/>
    <property type="match status" value="1"/>
</dbReference>
<feature type="transmembrane region" description="Helical" evidence="9">
    <location>
        <begin position="7"/>
        <end position="25"/>
    </location>
</feature>
<dbReference type="InterPro" id="IPR036097">
    <property type="entry name" value="HisK_dim/P_sf"/>
</dbReference>
<keyword evidence="3" id="KW-0597">Phosphoprotein</keyword>
<feature type="transmembrane region" description="Helical" evidence="9">
    <location>
        <begin position="69"/>
        <end position="97"/>
    </location>
</feature>
<dbReference type="PRINTS" id="PR00344">
    <property type="entry name" value="BCTRLSENSOR"/>
</dbReference>
<evidence type="ECO:0000256" key="2">
    <source>
        <dbReference type="ARBA" id="ARBA00012438"/>
    </source>
</evidence>
<keyword evidence="9" id="KW-1133">Transmembrane helix</keyword>
<dbReference type="GO" id="GO:0000155">
    <property type="term" value="F:phosphorelay sensor kinase activity"/>
    <property type="evidence" value="ECO:0007669"/>
    <property type="project" value="InterPro"/>
</dbReference>
<dbReference type="SUPFAM" id="SSF47384">
    <property type="entry name" value="Homodimeric domain of signal transducing histidine kinase"/>
    <property type="match status" value="1"/>
</dbReference>
<organism evidence="11 12">
    <name type="scientific">Pseudoneobacillus rhizosphaerae</name>
    <dbReference type="NCBI Taxonomy" id="2880968"/>
    <lineage>
        <taxon>Bacteria</taxon>
        <taxon>Bacillati</taxon>
        <taxon>Bacillota</taxon>
        <taxon>Bacilli</taxon>
        <taxon>Bacillales</taxon>
        <taxon>Bacillaceae</taxon>
        <taxon>Pseudoneobacillus</taxon>
    </lineage>
</organism>
<evidence type="ECO:0000256" key="5">
    <source>
        <dbReference type="ARBA" id="ARBA00022741"/>
    </source>
</evidence>